<evidence type="ECO:0000256" key="1">
    <source>
        <dbReference type="ARBA" id="ARBA00022692"/>
    </source>
</evidence>
<feature type="region of interest" description="Disordered" evidence="4">
    <location>
        <begin position="188"/>
        <end position="219"/>
    </location>
</feature>
<evidence type="ECO:0000256" key="4">
    <source>
        <dbReference type="SAM" id="MobiDB-lite"/>
    </source>
</evidence>
<reference evidence="8" key="1">
    <citation type="submission" date="2017-06" db="EMBL/GenBank/DDBJ databases">
        <title>Herbaspirillum phytohormonus sp. nov., isolated from the root nodule of Robinia pseudoacacia in lead-zinc mine.</title>
        <authorList>
            <person name="Fan M."/>
            <person name="Lin Y."/>
        </authorList>
    </citation>
    <scope>NUCLEOTIDE SEQUENCE [LARGE SCALE GENOMIC DNA]</scope>
    <source>
        <strain evidence="8">SC-089</strain>
    </source>
</reference>
<feature type="transmembrane region" description="Helical" evidence="5">
    <location>
        <begin position="128"/>
        <end position="149"/>
    </location>
</feature>
<sequence>MLIAARLARSIGQGALVVDFSLYLHRLQWTAVQISLILAVTLLVGATLTMLVGPLSDRIGRRQFLMWFEAAQALAALVGCCSASPWLLAPAAIVGGFGRGGNGSAGPFAPVEQAWLAQGVPADRRGRVYSLNAASGFAGMALGALLAALPAHLGGWLPGALAFRPLFGIALLGSLVCLALLARAPDSEAGAGRRTGAPAQRAAASSPAQAAPPGTQAADEAALRRRENGLLLRLGLVNAVNGMGVGLTGPLMSYWFAIRYDQGPGLIGPMMALGFLLAGLSSLLAGRLTARLGIVRTVVLMRLVGLVLFVALPFAPTFGIAATLYTLRNLCNRGTAGARNALSAGLVRPSRRGLAASVANVSLQIPRSIGPVFAGMLFQAGFLGLPFLIGAAFQAGFVYLYHRHFDNVEMHP</sequence>
<evidence type="ECO:0000256" key="3">
    <source>
        <dbReference type="ARBA" id="ARBA00023136"/>
    </source>
</evidence>
<protein>
    <submittedName>
        <fullName evidence="7">MFS transporter</fullName>
    </submittedName>
</protein>
<dbReference type="OrthoDB" id="7066727at2"/>
<accession>A0A225MAB8</accession>
<feature type="compositionally biased region" description="Low complexity" evidence="4">
    <location>
        <begin position="189"/>
        <end position="219"/>
    </location>
</feature>
<comment type="caution">
    <text evidence="7">The sequence shown here is derived from an EMBL/GenBank/DDBJ whole genome shotgun (WGS) entry which is preliminary data.</text>
</comment>
<evidence type="ECO:0000256" key="5">
    <source>
        <dbReference type="SAM" id="Phobius"/>
    </source>
</evidence>
<evidence type="ECO:0000256" key="2">
    <source>
        <dbReference type="ARBA" id="ARBA00022989"/>
    </source>
</evidence>
<dbReference type="GO" id="GO:0022857">
    <property type="term" value="F:transmembrane transporter activity"/>
    <property type="evidence" value="ECO:0007669"/>
    <property type="project" value="InterPro"/>
</dbReference>
<evidence type="ECO:0000313" key="8">
    <source>
        <dbReference type="Proteomes" id="UP000214603"/>
    </source>
</evidence>
<dbReference type="PANTHER" id="PTHR23520">
    <property type="entry name" value="TRANSPORTER, PUTATIVE (AFU_ORTHOLOGUE AFUA_3G04000)-RELATED"/>
    <property type="match status" value="1"/>
</dbReference>
<feature type="transmembrane region" description="Helical" evidence="5">
    <location>
        <begin position="31"/>
        <end position="52"/>
    </location>
</feature>
<keyword evidence="8" id="KW-1185">Reference proteome</keyword>
<keyword evidence="3 5" id="KW-0472">Membrane</keyword>
<dbReference type="Pfam" id="PF07690">
    <property type="entry name" value="MFS_1"/>
    <property type="match status" value="2"/>
</dbReference>
<keyword evidence="2 5" id="KW-1133">Transmembrane helix</keyword>
<evidence type="ECO:0000313" key="7">
    <source>
        <dbReference type="EMBL" id="OWT57662.1"/>
    </source>
</evidence>
<feature type="transmembrane region" description="Helical" evidence="5">
    <location>
        <begin position="300"/>
        <end position="325"/>
    </location>
</feature>
<dbReference type="Proteomes" id="UP000214603">
    <property type="component" value="Unassembled WGS sequence"/>
</dbReference>
<dbReference type="AlphaFoldDB" id="A0A225MAB8"/>
<feature type="transmembrane region" description="Helical" evidence="5">
    <location>
        <begin position="376"/>
        <end position="401"/>
    </location>
</feature>
<dbReference type="Gene3D" id="1.20.1250.20">
    <property type="entry name" value="MFS general substrate transporter like domains"/>
    <property type="match status" value="1"/>
</dbReference>
<gene>
    <name evidence="7" type="ORF">CEY11_16080</name>
</gene>
<dbReference type="PANTHER" id="PTHR23520:SF5">
    <property type="entry name" value="TRANSPORTER, PUTATIVE (AFU_ORTHOLOGUE AFUA_3G04000)-RELATED"/>
    <property type="match status" value="1"/>
</dbReference>
<name>A0A225MAB8_9BURK</name>
<feature type="transmembrane region" description="Helical" evidence="5">
    <location>
        <begin position="267"/>
        <end position="288"/>
    </location>
</feature>
<dbReference type="InterPro" id="IPR036259">
    <property type="entry name" value="MFS_trans_sf"/>
</dbReference>
<dbReference type="PROSITE" id="PS50850">
    <property type="entry name" value="MFS"/>
    <property type="match status" value="1"/>
</dbReference>
<dbReference type="EMBL" id="NJIH01000009">
    <property type="protein sequence ID" value="OWT57662.1"/>
    <property type="molecule type" value="Genomic_DNA"/>
</dbReference>
<feature type="domain" description="Major facilitator superfamily (MFS) profile" evidence="6">
    <location>
        <begin position="1"/>
        <end position="408"/>
    </location>
</feature>
<organism evidence="7 8">
    <name type="scientific">Candidimonas nitroreducens</name>
    <dbReference type="NCBI Taxonomy" id="683354"/>
    <lineage>
        <taxon>Bacteria</taxon>
        <taxon>Pseudomonadati</taxon>
        <taxon>Pseudomonadota</taxon>
        <taxon>Betaproteobacteria</taxon>
        <taxon>Burkholderiales</taxon>
        <taxon>Alcaligenaceae</taxon>
        <taxon>Candidimonas</taxon>
    </lineage>
</organism>
<dbReference type="InterPro" id="IPR020846">
    <property type="entry name" value="MFS_dom"/>
</dbReference>
<feature type="transmembrane region" description="Helical" evidence="5">
    <location>
        <begin position="161"/>
        <end position="184"/>
    </location>
</feature>
<keyword evidence="1 5" id="KW-0812">Transmembrane</keyword>
<dbReference type="SUPFAM" id="SSF103473">
    <property type="entry name" value="MFS general substrate transporter"/>
    <property type="match status" value="1"/>
</dbReference>
<proteinExistence type="predicted"/>
<dbReference type="InterPro" id="IPR011701">
    <property type="entry name" value="MFS"/>
</dbReference>
<evidence type="ECO:0000259" key="6">
    <source>
        <dbReference type="PROSITE" id="PS50850"/>
    </source>
</evidence>
<feature type="transmembrane region" description="Helical" evidence="5">
    <location>
        <begin position="230"/>
        <end position="255"/>
    </location>
</feature>